<keyword evidence="3" id="KW-1185">Reference proteome</keyword>
<dbReference type="InterPro" id="IPR003220">
    <property type="entry name" value="InsA_N_dom_Znf"/>
</dbReference>
<dbReference type="PANTHER" id="PTHR33293:SF1">
    <property type="entry name" value="INSERTION ELEMENT IS1 1 PROTEIN INSB-RELATED"/>
    <property type="match status" value="1"/>
</dbReference>
<evidence type="ECO:0000313" key="3">
    <source>
        <dbReference type="Proteomes" id="UP000195305"/>
    </source>
</evidence>
<comment type="caution">
    <text evidence="2">The sequence shown here is derived from an EMBL/GenBank/DDBJ whole genome shotgun (WGS) entry which is preliminary data.</text>
</comment>
<accession>A0A1Y4SXT4</accession>
<dbReference type="PANTHER" id="PTHR33293">
    <property type="entry name" value="INSERTION ELEMENT IS1 1 PROTEIN INSB-RELATED"/>
    <property type="match status" value="1"/>
</dbReference>
<evidence type="ECO:0000313" key="2">
    <source>
        <dbReference type="EMBL" id="OUQ34694.1"/>
    </source>
</evidence>
<reference evidence="2 3" key="1">
    <citation type="journal article" date="2018" name="BMC Genomics">
        <title>Whole genome sequencing and function prediction of 133 gut anaerobes isolated from chicken caecum in pure cultures.</title>
        <authorList>
            <person name="Medvecky M."/>
            <person name="Cejkova D."/>
            <person name="Polansky O."/>
            <person name="Karasova D."/>
            <person name="Kubasova T."/>
            <person name="Cizek A."/>
            <person name="Rychlik I."/>
        </authorList>
    </citation>
    <scope>NUCLEOTIDE SEQUENCE [LARGE SCALE GENOMIC DNA]</scope>
    <source>
        <strain evidence="2 3">An13</strain>
    </source>
</reference>
<protein>
    <recommendedName>
        <fullName evidence="1">InsA N-terminal zinc ribbon domain-containing protein</fullName>
    </recommendedName>
</protein>
<dbReference type="RefSeq" id="WP_087357873.1">
    <property type="nucleotide sequence ID" value="NZ_NFLJ01000014.1"/>
</dbReference>
<sequence>MINEKQVIDFLKTKDKSYIDYLFSLLNNNLNNTDSSDQVCPICGSTHVKKNGKDSNERQRYLCKECHRTFNDRTHTLFSWSHLTMEQWILFVDLEISEMKLEDEAHFLGVSTTTCFYMRHKLYHAATEIINNQILSGEIEVDTQYLSINLKGTMPHNMPRYSKKRGGQSAFRGISHHKVSVICAVDENDHMIMNITGLGSESFEKYISNEMYFGDIKEIISDSKSCIQQLANHLGTTNNKVPTSPTEKRYLTRDGKSLGVINEMMTEVAGLIIKTKGISTRYLQGYLNFNILRKQMKYRYKRNEMPEKIMNLLVETSLFRNISVLATPMPISLKEAYYEYRYGIFAE</sequence>
<dbReference type="EMBL" id="NFLJ01000014">
    <property type="protein sequence ID" value="OUQ34694.1"/>
    <property type="molecule type" value="Genomic_DNA"/>
</dbReference>
<dbReference type="OrthoDB" id="1653367at2"/>
<gene>
    <name evidence="2" type="ORF">B5E75_06030</name>
</gene>
<proteinExistence type="predicted"/>
<dbReference type="InterPro" id="IPR051354">
    <property type="entry name" value="Transposase_27_IS1"/>
</dbReference>
<evidence type="ECO:0000259" key="1">
    <source>
        <dbReference type="Pfam" id="PF03811"/>
    </source>
</evidence>
<dbReference type="AlphaFoldDB" id="A0A1Y4SXT4"/>
<dbReference type="Pfam" id="PF03811">
    <property type="entry name" value="Zn_ribbon_InsA"/>
    <property type="match status" value="1"/>
</dbReference>
<organism evidence="2 3">
    <name type="scientific">Massilimicrobiota timonensis</name>
    <dbReference type="NCBI Taxonomy" id="1776392"/>
    <lineage>
        <taxon>Bacteria</taxon>
        <taxon>Bacillati</taxon>
        <taxon>Bacillota</taxon>
        <taxon>Erysipelotrichia</taxon>
        <taxon>Erysipelotrichales</taxon>
        <taxon>Erysipelotrichaceae</taxon>
        <taxon>Massilimicrobiota</taxon>
    </lineage>
</organism>
<dbReference type="GO" id="GO:0006313">
    <property type="term" value="P:DNA transposition"/>
    <property type="evidence" value="ECO:0007669"/>
    <property type="project" value="InterPro"/>
</dbReference>
<feature type="domain" description="InsA N-terminal zinc ribbon" evidence="1">
    <location>
        <begin position="40"/>
        <end position="67"/>
    </location>
</feature>
<name>A0A1Y4SXT4_9FIRM</name>
<dbReference type="Proteomes" id="UP000195305">
    <property type="component" value="Unassembled WGS sequence"/>
</dbReference>